<dbReference type="Proteomes" id="UP000198769">
    <property type="component" value="Unassembled WGS sequence"/>
</dbReference>
<feature type="transmembrane region" description="Helical" evidence="1">
    <location>
        <begin position="29"/>
        <end position="45"/>
    </location>
</feature>
<gene>
    <name evidence="2" type="ORF">SAMN05421594_2427</name>
</gene>
<keyword evidence="3" id="KW-1185">Reference proteome</keyword>
<organism evidence="2 3">
    <name type="scientific">Chryseobacterium oleae</name>
    <dbReference type="NCBI Taxonomy" id="491207"/>
    <lineage>
        <taxon>Bacteria</taxon>
        <taxon>Pseudomonadati</taxon>
        <taxon>Bacteroidota</taxon>
        <taxon>Flavobacteriia</taxon>
        <taxon>Flavobacteriales</taxon>
        <taxon>Weeksellaceae</taxon>
        <taxon>Chryseobacterium group</taxon>
        <taxon>Chryseobacterium</taxon>
    </lineage>
</organism>
<dbReference type="EMBL" id="FOVD01000003">
    <property type="protein sequence ID" value="SFN37536.1"/>
    <property type="molecule type" value="Genomic_DNA"/>
</dbReference>
<protein>
    <submittedName>
        <fullName evidence="2">Uncharacterized protein</fullName>
    </submittedName>
</protein>
<feature type="transmembrane region" description="Helical" evidence="1">
    <location>
        <begin position="6"/>
        <end position="22"/>
    </location>
</feature>
<name>A0A1I4YHP7_CHROL</name>
<keyword evidence="1" id="KW-0472">Membrane</keyword>
<proteinExistence type="predicted"/>
<accession>A0A1I4YHP7</accession>
<evidence type="ECO:0000313" key="3">
    <source>
        <dbReference type="Proteomes" id="UP000198769"/>
    </source>
</evidence>
<keyword evidence="1" id="KW-0812">Transmembrane</keyword>
<evidence type="ECO:0000256" key="1">
    <source>
        <dbReference type="SAM" id="Phobius"/>
    </source>
</evidence>
<reference evidence="3" key="1">
    <citation type="submission" date="2016-10" db="EMBL/GenBank/DDBJ databases">
        <authorList>
            <person name="Varghese N."/>
            <person name="Submissions S."/>
        </authorList>
    </citation>
    <scope>NUCLEOTIDE SEQUENCE [LARGE SCALE GENOMIC DNA]</scope>
    <source>
        <strain evidence="3">DSM 25575</strain>
    </source>
</reference>
<sequence length="138" mass="15584">MPVALIRFVACLIVAVGLYCIIPAEKKIGLWGALLFGILALVNVLKATKKLTIDPQEKIIIHKNNILNNEVTYRFEEFEQFYVLTGKYLFITMDSTAFFIFNQKGKEKKVPIAVGLFGSKKVQNVINEVSDIMNISEK</sequence>
<keyword evidence="1" id="KW-1133">Transmembrane helix</keyword>
<evidence type="ECO:0000313" key="2">
    <source>
        <dbReference type="EMBL" id="SFN37536.1"/>
    </source>
</evidence>
<dbReference type="AlphaFoldDB" id="A0A1I4YHP7"/>